<accession>A0AAE9ZVX7</accession>
<evidence type="ECO:0000259" key="2">
    <source>
        <dbReference type="Pfam" id="PF00892"/>
    </source>
</evidence>
<reference evidence="3" key="1">
    <citation type="submission" date="2023-03" db="EMBL/GenBank/DDBJ databases">
        <title>Lomoglobus Profundus gen. nov., sp. nov., a novel member of the phylum Verrucomicrobia, isolated from deep-marine sediment of South China Sea.</title>
        <authorList>
            <person name="Ahmad T."/>
            <person name="Ishaq S.E."/>
            <person name="Wang F."/>
        </authorList>
    </citation>
    <scope>NUCLEOTIDE SEQUENCE</scope>
    <source>
        <strain evidence="3">LMO-M01</strain>
    </source>
</reference>
<dbReference type="SUPFAM" id="SSF103481">
    <property type="entry name" value="Multidrug resistance efflux transporter EmrE"/>
    <property type="match status" value="1"/>
</dbReference>
<dbReference type="Proteomes" id="UP001218638">
    <property type="component" value="Chromosome"/>
</dbReference>
<evidence type="ECO:0000313" key="4">
    <source>
        <dbReference type="Proteomes" id="UP001218638"/>
    </source>
</evidence>
<dbReference type="KEGG" id="slom:PXH66_17565"/>
<evidence type="ECO:0000256" key="1">
    <source>
        <dbReference type="SAM" id="Phobius"/>
    </source>
</evidence>
<feature type="transmembrane region" description="Helical" evidence="1">
    <location>
        <begin position="65"/>
        <end position="86"/>
    </location>
</feature>
<dbReference type="Gene3D" id="1.10.3730.20">
    <property type="match status" value="1"/>
</dbReference>
<evidence type="ECO:0000313" key="3">
    <source>
        <dbReference type="EMBL" id="WED64149.1"/>
    </source>
</evidence>
<dbReference type="InterPro" id="IPR037185">
    <property type="entry name" value="EmrE-like"/>
</dbReference>
<dbReference type="RefSeq" id="WP_330928054.1">
    <property type="nucleotide sequence ID" value="NZ_CP119075.1"/>
</dbReference>
<keyword evidence="4" id="KW-1185">Reference proteome</keyword>
<sequence>MPVSLHLLIPLASSVGYVAGVLLLKRSAAFGIGVWRTTFLANILHAVCIAPAWALGPGHGEGAAWWQPIVAGSLFFIGQVATFNAIERGDVSVATPVLGSKILLVALFSALFLPDPVPLKWWIAAALSVTAIALLNRQPKRAHGTVATTAMAPTILSALGAALAFACCDVLVQKWAPAWGPGRFVPLMFGSLALASFALIPVFRAPLREIPQPALPWVLGGATLLGLQAVGINLTIGIFGDATAVNVVYSSRGLWSVLAVWWIGHWFLNDEKKLGSAVLRFRLIGATLMLAAIGLVLV</sequence>
<feature type="transmembrane region" description="Helical" evidence="1">
    <location>
        <begin position="33"/>
        <end position="53"/>
    </location>
</feature>
<feature type="transmembrane region" description="Helical" evidence="1">
    <location>
        <begin position="6"/>
        <end position="24"/>
    </location>
</feature>
<name>A0AAE9ZVX7_9BACT</name>
<feature type="domain" description="EamA" evidence="2">
    <location>
        <begin position="7"/>
        <end position="136"/>
    </location>
</feature>
<proteinExistence type="predicted"/>
<dbReference type="EMBL" id="CP119075">
    <property type="protein sequence ID" value="WED64149.1"/>
    <property type="molecule type" value="Genomic_DNA"/>
</dbReference>
<keyword evidence="1" id="KW-1133">Transmembrane helix</keyword>
<gene>
    <name evidence="3" type="ORF">PXH66_17565</name>
</gene>
<organism evidence="3 4">
    <name type="scientific">Synoicihabitans lomoniglobus</name>
    <dbReference type="NCBI Taxonomy" id="2909285"/>
    <lineage>
        <taxon>Bacteria</taxon>
        <taxon>Pseudomonadati</taxon>
        <taxon>Verrucomicrobiota</taxon>
        <taxon>Opitutia</taxon>
        <taxon>Opitutales</taxon>
        <taxon>Opitutaceae</taxon>
        <taxon>Synoicihabitans</taxon>
    </lineage>
</organism>
<feature type="transmembrane region" description="Helical" evidence="1">
    <location>
        <begin position="280"/>
        <end position="297"/>
    </location>
</feature>
<feature type="transmembrane region" description="Helical" evidence="1">
    <location>
        <begin position="93"/>
        <end position="113"/>
    </location>
</feature>
<dbReference type="GO" id="GO:0016020">
    <property type="term" value="C:membrane"/>
    <property type="evidence" value="ECO:0007669"/>
    <property type="project" value="InterPro"/>
</dbReference>
<keyword evidence="1" id="KW-0472">Membrane</keyword>
<dbReference type="AlphaFoldDB" id="A0AAE9ZVX7"/>
<feature type="transmembrane region" description="Helical" evidence="1">
    <location>
        <begin position="215"/>
        <end position="240"/>
    </location>
</feature>
<protein>
    <submittedName>
        <fullName evidence="3">DMT family transporter</fullName>
    </submittedName>
</protein>
<feature type="transmembrane region" description="Helical" evidence="1">
    <location>
        <begin position="252"/>
        <end position="268"/>
    </location>
</feature>
<feature type="transmembrane region" description="Helical" evidence="1">
    <location>
        <begin position="148"/>
        <end position="172"/>
    </location>
</feature>
<feature type="transmembrane region" description="Helical" evidence="1">
    <location>
        <begin position="184"/>
        <end position="203"/>
    </location>
</feature>
<keyword evidence="1" id="KW-0812">Transmembrane</keyword>
<dbReference type="Pfam" id="PF00892">
    <property type="entry name" value="EamA"/>
    <property type="match status" value="1"/>
</dbReference>
<dbReference type="InterPro" id="IPR000620">
    <property type="entry name" value="EamA_dom"/>
</dbReference>